<reference evidence="1 3" key="1">
    <citation type="submission" date="2020-01" db="EMBL/GenBank/DDBJ databases">
        <authorList>
            <person name="Mishra B."/>
        </authorList>
    </citation>
    <scope>NUCLEOTIDE SEQUENCE [LARGE SCALE GENOMIC DNA]</scope>
</reference>
<name>A0A6D2IRB1_9BRAS</name>
<evidence type="ECO:0000313" key="2">
    <source>
        <dbReference type="EMBL" id="CAA7038473.1"/>
    </source>
</evidence>
<dbReference type="EMBL" id="CACVBM020001099">
    <property type="protein sequence ID" value="CAA7030941.1"/>
    <property type="molecule type" value="Genomic_DNA"/>
</dbReference>
<keyword evidence="3" id="KW-1185">Reference proteome</keyword>
<sequence>MHAFVDREDQKRRFRGLLHEEDWRSITGFKVQLVNTEIRLTKQRKEIVLTRDTQVSNSECFNGFIPLDLIPFGDVYRSAVQDGTSFLRDFIGQITIVRELDTMIDPFLPRNRWNMHNKYISKIDFMLLDNNGNGLNFRAKGELADKFKRFWLCYGYTGTNIILLTDWRVVGSDGGINVESVQGISTFDFHPTGHLEVEHFENIFLHPTSDDSDVELMDG</sequence>
<dbReference type="EMBL" id="CACVBM020001195">
    <property type="protein sequence ID" value="CAA7038473.1"/>
    <property type="molecule type" value="Genomic_DNA"/>
</dbReference>
<proteinExistence type="predicted"/>
<protein>
    <submittedName>
        <fullName evidence="1">Uncharacterized protein</fullName>
    </submittedName>
</protein>
<dbReference type="Proteomes" id="UP000467841">
    <property type="component" value="Unassembled WGS sequence"/>
</dbReference>
<gene>
    <name evidence="1" type="ORF">MERR_LOCUS18176</name>
    <name evidence="2" type="ORF">MERR_LOCUS25708</name>
</gene>
<evidence type="ECO:0000313" key="1">
    <source>
        <dbReference type="EMBL" id="CAA7030941.1"/>
    </source>
</evidence>
<dbReference type="AlphaFoldDB" id="A0A6D2IRB1"/>
<accession>A0A6D2IRB1</accession>
<evidence type="ECO:0000313" key="3">
    <source>
        <dbReference type="Proteomes" id="UP000467841"/>
    </source>
</evidence>
<organism evidence="1 3">
    <name type="scientific">Microthlaspi erraticum</name>
    <dbReference type="NCBI Taxonomy" id="1685480"/>
    <lineage>
        <taxon>Eukaryota</taxon>
        <taxon>Viridiplantae</taxon>
        <taxon>Streptophyta</taxon>
        <taxon>Embryophyta</taxon>
        <taxon>Tracheophyta</taxon>
        <taxon>Spermatophyta</taxon>
        <taxon>Magnoliopsida</taxon>
        <taxon>eudicotyledons</taxon>
        <taxon>Gunneridae</taxon>
        <taxon>Pentapetalae</taxon>
        <taxon>rosids</taxon>
        <taxon>malvids</taxon>
        <taxon>Brassicales</taxon>
        <taxon>Brassicaceae</taxon>
        <taxon>Coluteocarpeae</taxon>
        <taxon>Microthlaspi</taxon>
    </lineage>
</organism>